<feature type="compositionally biased region" description="Basic and acidic residues" evidence="6">
    <location>
        <begin position="731"/>
        <end position="753"/>
    </location>
</feature>
<dbReference type="EMBL" id="JAAPAO010000004">
    <property type="protein sequence ID" value="KAF4678035.1"/>
    <property type="molecule type" value="Genomic_DNA"/>
</dbReference>
<name>A0A7J6N2G8_PERCH</name>
<evidence type="ECO:0000256" key="2">
    <source>
        <dbReference type="ARBA" id="ARBA00022840"/>
    </source>
</evidence>
<keyword evidence="2 3" id="KW-0067">ATP-binding</keyword>
<dbReference type="InterPro" id="IPR036961">
    <property type="entry name" value="Kinesin_motor_dom_sf"/>
</dbReference>
<dbReference type="GO" id="GO:0005524">
    <property type="term" value="F:ATP binding"/>
    <property type="evidence" value="ECO:0007669"/>
    <property type="project" value="UniProtKB-UniRule"/>
</dbReference>
<keyword evidence="5" id="KW-0175">Coiled coil</keyword>
<feature type="compositionally biased region" description="Basic and acidic residues" evidence="6">
    <location>
        <begin position="708"/>
        <end position="720"/>
    </location>
</feature>
<dbReference type="PROSITE" id="PS00411">
    <property type="entry name" value="KINESIN_MOTOR_1"/>
    <property type="match status" value="1"/>
</dbReference>
<sequence length="790" mass="88870">MDASSSSVKVAVRVRPFNDREIGLSSKCCVTMKDNETVIRDLDNGEPEDSIDPKRFTFDYSFWSHDDYEIDINSGISKPKGPLSRYADQEVVFNAVGLDVLNNAWAGYHCCLFAYGQTGSGKSYSMVGYGPNRGIVPIACEEIFKRINDTISPTLKYEVSISMLEIYNEQVQDLLVHPRNRPKKGLDIRESKQLGVFVQGITSRAVDSFATIERVVAEGTSNRTVGATLMNATSSRAHTVISIEFRQISIMGEKKGIRMSRINLVDLAGSEKAGQTGASGDRLKEGCAINKSLSALGNVISALADKATGKAKPGAIIPYRDSKLTRLLQNALGGSSKTVMICAISPASANYEESLSTLRAKKIKNAAVVNEDPQDKLIRQLREENEKLKALVAGGMIGIVNDRMPEIIKATESMTEEERMVYELEKEKLRKSHEEEIQAMEAALKEMQRSWEERLAEAKEKNSKAMDDDGHEVDLTKPHFTNLNEDPMLNGKIFYCFQEGDTWFGGKRRRNNKRMRGRLLSEGRSIDSIDDIPNDDYDDTRGPPTFLLAGASFMHRYQVCITVSDNGRVTIKADPEAYEAESYSYLNGDIITPDEPLLLNHGDRVILGRQNNLSFVYVDPTKGSGQKLIDDGIISFDGCIEELATKQGDMIDEEYRKSDAEIEAEKRRQEEYERSIREAMEAREKAEAEAKAKEDEYEAKLNDIQSQRGKESEEKNEEVRKLKKALKAQRRKAEKEKEAMLKRQKELEDAENDRRQREIDLKILHEHLMVIMPLCKEASLLAKEMDIPYT</sequence>
<dbReference type="AlphaFoldDB" id="A0A7J6N2G8"/>
<evidence type="ECO:0000259" key="7">
    <source>
        <dbReference type="PROSITE" id="PS50067"/>
    </source>
</evidence>
<keyword evidence="9" id="KW-1185">Reference proteome</keyword>
<dbReference type="InterPro" id="IPR001752">
    <property type="entry name" value="Kinesin_motor_dom"/>
</dbReference>
<feature type="compositionally biased region" description="Basic residues" evidence="6">
    <location>
        <begin position="721"/>
        <end position="730"/>
    </location>
</feature>
<comment type="caution">
    <text evidence="8">The sequence shown here is derived from an EMBL/GenBank/DDBJ whole genome shotgun (WGS) entry which is preliminary data.</text>
</comment>
<evidence type="ECO:0000313" key="8">
    <source>
        <dbReference type="EMBL" id="KAF4678035.1"/>
    </source>
</evidence>
<dbReference type="GO" id="GO:0005874">
    <property type="term" value="C:microtubule"/>
    <property type="evidence" value="ECO:0007669"/>
    <property type="project" value="UniProtKB-KW"/>
</dbReference>
<feature type="region of interest" description="Disordered" evidence="6">
    <location>
        <begin position="683"/>
        <end position="753"/>
    </location>
</feature>
<feature type="compositionally biased region" description="Basic and acidic residues" evidence="6">
    <location>
        <begin position="683"/>
        <end position="701"/>
    </location>
</feature>
<keyword evidence="3 4" id="KW-0505">Motor protein</keyword>
<keyword evidence="1 3" id="KW-0547">Nucleotide-binding</keyword>
<dbReference type="PANTHER" id="PTHR47117">
    <property type="entry name" value="STAR-RELATED LIPID TRANSFER PROTEIN 9"/>
    <property type="match status" value="1"/>
</dbReference>
<dbReference type="Gene3D" id="3.40.850.10">
    <property type="entry name" value="Kinesin motor domain"/>
    <property type="match status" value="1"/>
</dbReference>
<dbReference type="SUPFAM" id="SSF52540">
    <property type="entry name" value="P-loop containing nucleoside triphosphate hydrolases"/>
    <property type="match status" value="1"/>
</dbReference>
<dbReference type="InterPro" id="IPR027417">
    <property type="entry name" value="P-loop_NTPase"/>
</dbReference>
<dbReference type="CDD" id="cd22249">
    <property type="entry name" value="UDM1_RNF168_RNF169-like"/>
    <property type="match status" value="1"/>
</dbReference>
<dbReference type="Pfam" id="PF00225">
    <property type="entry name" value="Kinesin"/>
    <property type="match status" value="1"/>
</dbReference>
<dbReference type="GO" id="GO:0008017">
    <property type="term" value="F:microtubule binding"/>
    <property type="evidence" value="ECO:0007669"/>
    <property type="project" value="InterPro"/>
</dbReference>
<evidence type="ECO:0000313" key="9">
    <source>
        <dbReference type="Proteomes" id="UP000591131"/>
    </source>
</evidence>
<evidence type="ECO:0000256" key="4">
    <source>
        <dbReference type="RuleBase" id="RU000394"/>
    </source>
</evidence>
<dbReference type="OrthoDB" id="3176171at2759"/>
<comment type="similarity">
    <text evidence="3 4">Belongs to the TRAFAC class myosin-kinesin ATPase superfamily. Kinesin family.</text>
</comment>
<dbReference type="InterPro" id="IPR019821">
    <property type="entry name" value="Kinesin_motor_CS"/>
</dbReference>
<accession>A0A7J6N2G8</accession>
<evidence type="ECO:0000256" key="5">
    <source>
        <dbReference type="SAM" id="Coils"/>
    </source>
</evidence>
<reference evidence="8 9" key="1">
    <citation type="submission" date="2020-04" db="EMBL/GenBank/DDBJ databases">
        <title>Perkinsus chesapeaki whole genome sequence.</title>
        <authorList>
            <person name="Bogema D.R."/>
        </authorList>
    </citation>
    <scope>NUCLEOTIDE SEQUENCE [LARGE SCALE GENOMIC DNA]</scope>
    <source>
        <strain evidence="8">ATCC PRA-425</strain>
    </source>
</reference>
<dbReference type="PRINTS" id="PR00380">
    <property type="entry name" value="KINESINHEAVY"/>
</dbReference>
<feature type="coiled-coil region" evidence="5">
    <location>
        <begin position="426"/>
        <end position="468"/>
    </location>
</feature>
<dbReference type="GO" id="GO:0007018">
    <property type="term" value="P:microtubule-based movement"/>
    <property type="evidence" value="ECO:0007669"/>
    <property type="project" value="InterPro"/>
</dbReference>
<dbReference type="SMART" id="SM00129">
    <property type="entry name" value="KISc"/>
    <property type="match status" value="1"/>
</dbReference>
<dbReference type="FunFam" id="3.40.850.10:FF:000063">
    <property type="entry name" value="Kinesin-like protein"/>
    <property type="match status" value="1"/>
</dbReference>
<protein>
    <recommendedName>
        <fullName evidence="4">Kinesin-like protein</fullName>
    </recommendedName>
</protein>
<dbReference type="GO" id="GO:0003777">
    <property type="term" value="F:microtubule motor activity"/>
    <property type="evidence" value="ECO:0007669"/>
    <property type="project" value="InterPro"/>
</dbReference>
<evidence type="ECO:0000256" key="6">
    <source>
        <dbReference type="SAM" id="MobiDB-lite"/>
    </source>
</evidence>
<evidence type="ECO:0000256" key="3">
    <source>
        <dbReference type="PROSITE-ProRule" id="PRU00283"/>
    </source>
</evidence>
<evidence type="ECO:0000256" key="1">
    <source>
        <dbReference type="ARBA" id="ARBA00022741"/>
    </source>
</evidence>
<feature type="domain" description="Kinesin motor" evidence="7">
    <location>
        <begin position="7"/>
        <end position="367"/>
    </location>
</feature>
<gene>
    <name evidence="8" type="ORF">FOL47_006987</name>
</gene>
<feature type="binding site" evidence="3">
    <location>
        <begin position="116"/>
        <end position="123"/>
    </location>
    <ligand>
        <name>ATP</name>
        <dbReference type="ChEBI" id="CHEBI:30616"/>
    </ligand>
</feature>
<dbReference type="Proteomes" id="UP000591131">
    <property type="component" value="Unassembled WGS sequence"/>
</dbReference>
<dbReference type="PROSITE" id="PS50067">
    <property type="entry name" value="KINESIN_MOTOR_2"/>
    <property type="match status" value="1"/>
</dbReference>
<keyword evidence="4" id="KW-0493">Microtubule</keyword>
<organism evidence="8 9">
    <name type="scientific">Perkinsus chesapeaki</name>
    <name type="common">Clam parasite</name>
    <name type="synonym">Perkinsus andrewsi</name>
    <dbReference type="NCBI Taxonomy" id="330153"/>
    <lineage>
        <taxon>Eukaryota</taxon>
        <taxon>Sar</taxon>
        <taxon>Alveolata</taxon>
        <taxon>Perkinsozoa</taxon>
        <taxon>Perkinsea</taxon>
        <taxon>Perkinsida</taxon>
        <taxon>Perkinsidae</taxon>
        <taxon>Perkinsus</taxon>
    </lineage>
</organism>
<dbReference type="Gene3D" id="2.60.200.20">
    <property type="match status" value="1"/>
</dbReference>
<proteinExistence type="inferred from homology"/>